<proteinExistence type="predicted"/>
<name>A0A085M7W7_9BILA</name>
<protein>
    <submittedName>
        <fullName evidence="1">Uncharacterized protein</fullName>
    </submittedName>
</protein>
<sequence>MNSQQTSQRSVISDGRQFRFEAFSRLRAKPPPTLRNVNQVLKRDLLTKFNAIRKAEMITGLFSRKVKMCVVLNSCSNTIDSSDTTTLKQINLFAYASSAFLMCQQPRAE</sequence>
<dbReference type="Proteomes" id="UP000030764">
    <property type="component" value="Unassembled WGS sequence"/>
</dbReference>
<evidence type="ECO:0000313" key="2">
    <source>
        <dbReference type="EMBL" id="KFD66403.1"/>
    </source>
</evidence>
<dbReference type="AlphaFoldDB" id="A0A085M7W7"/>
<dbReference type="EMBL" id="KL363218">
    <property type="protein sequence ID" value="KFD53313.1"/>
    <property type="molecule type" value="Genomic_DNA"/>
</dbReference>
<dbReference type="Proteomes" id="UP000030758">
    <property type="component" value="Unassembled WGS sequence"/>
</dbReference>
<keyword evidence="3" id="KW-1185">Reference proteome</keyword>
<dbReference type="EMBL" id="KL367525">
    <property type="protein sequence ID" value="KFD66403.1"/>
    <property type="molecule type" value="Genomic_DNA"/>
</dbReference>
<reference evidence="1 3" key="1">
    <citation type="journal article" date="2014" name="Nat. Genet.">
        <title>Genome and transcriptome of the porcine whipworm Trichuris suis.</title>
        <authorList>
            <person name="Jex A.R."/>
            <person name="Nejsum P."/>
            <person name="Schwarz E.M."/>
            <person name="Hu L."/>
            <person name="Young N.D."/>
            <person name="Hall R.S."/>
            <person name="Korhonen P.K."/>
            <person name="Liao S."/>
            <person name="Thamsborg S."/>
            <person name="Xia J."/>
            <person name="Xu P."/>
            <person name="Wang S."/>
            <person name="Scheerlinck J.P."/>
            <person name="Hofmann A."/>
            <person name="Sternberg P.W."/>
            <person name="Wang J."/>
            <person name="Gasser R.B."/>
        </authorList>
    </citation>
    <scope>NUCLEOTIDE SEQUENCE [LARGE SCALE GENOMIC DNA]</scope>
    <source>
        <strain evidence="2">DCEP-RM93F</strain>
        <strain evidence="1">DCEP-RM93M</strain>
    </source>
</reference>
<organism evidence="1 3">
    <name type="scientific">Trichuris suis</name>
    <name type="common">pig whipworm</name>
    <dbReference type="NCBI Taxonomy" id="68888"/>
    <lineage>
        <taxon>Eukaryota</taxon>
        <taxon>Metazoa</taxon>
        <taxon>Ecdysozoa</taxon>
        <taxon>Nematoda</taxon>
        <taxon>Enoplea</taxon>
        <taxon>Dorylaimia</taxon>
        <taxon>Trichinellida</taxon>
        <taxon>Trichuridae</taxon>
        <taxon>Trichuris</taxon>
    </lineage>
</organism>
<gene>
    <name evidence="1" type="ORF">M513_05794</name>
    <name evidence="2" type="ORF">M514_05794</name>
</gene>
<evidence type="ECO:0000313" key="1">
    <source>
        <dbReference type="EMBL" id="KFD53313.1"/>
    </source>
</evidence>
<accession>A0A085M7W7</accession>
<evidence type="ECO:0000313" key="3">
    <source>
        <dbReference type="Proteomes" id="UP000030764"/>
    </source>
</evidence>